<dbReference type="STRING" id="66969.Lwal_0401"/>
<dbReference type="AlphaFoldDB" id="A0A0W1ANK3"/>
<gene>
    <name evidence="2" type="ORF">Lwal_0401</name>
</gene>
<dbReference type="PIRSF" id="PIRSF016481">
    <property type="entry name" value="Pilus_assembly_PilP"/>
    <property type="match status" value="1"/>
</dbReference>
<dbReference type="Pfam" id="PF04351">
    <property type="entry name" value="PilP"/>
    <property type="match status" value="1"/>
</dbReference>
<organism evidence="2 3">
    <name type="scientific">Legionella waltersii</name>
    <dbReference type="NCBI Taxonomy" id="66969"/>
    <lineage>
        <taxon>Bacteria</taxon>
        <taxon>Pseudomonadati</taxon>
        <taxon>Pseudomonadota</taxon>
        <taxon>Gammaproteobacteria</taxon>
        <taxon>Legionellales</taxon>
        <taxon>Legionellaceae</taxon>
        <taxon>Legionella</taxon>
    </lineage>
</organism>
<dbReference type="PATRIC" id="fig|66969.6.peg.432"/>
<feature type="region of interest" description="Disordered" evidence="1">
    <location>
        <begin position="56"/>
        <end position="90"/>
    </location>
</feature>
<protein>
    <submittedName>
        <fullName evidence="2">Type IV pilus biogenesis protein PilP</fullName>
    </submittedName>
</protein>
<name>A0A0W1ANK3_9GAMM</name>
<dbReference type="Proteomes" id="UP000054729">
    <property type="component" value="Unassembled WGS sequence"/>
</dbReference>
<dbReference type="PROSITE" id="PS51257">
    <property type="entry name" value="PROKAR_LIPOPROTEIN"/>
    <property type="match status" value="1"/>
</dbReference>
<dbReference type="Gene3D" id="2.30.30.830">
    <property type="match status" value="1"/>
</dbReference>
<evidence type="ECO:0000313" key="2">
    <source>
        <dbReference type="EMBL" id="KTD82923.1"/>
    </source>
</evidence>
<sequence>MMTNNKQIYLLIIGILMSLLTACSGDNSDLMKYIHDVKSRPGRAIEPIPQFSPLPIFRFPDEENRRNPFKPIDTKKKNEGDAPDSKRPKQPLEAFPLDALKFVGILKQGSEIWALIKQPDHQVTRVRVGDYMGQNFGRVISITNTVIKLEETVRTTGKWEKQVTTIELDTGKQE</sequence>
<reference evidence="2 3" key="1">
    <citation type="submission" date="2015-11" db="EMBL/GenBank/DDBJ databases">
        <title>Genomic analysis of 38 Legionella species identifies large and diverse effector repertoires.</title>
        <authorList>
            <person name="Burstein D."/>
            <person name="Amaro F."/>
            <person name="Zusman T."/>
            <person name="Lifshitz Z."/>
            <person name="Cohen O."/>
            <person name="Gilbert J.A."/>
            <person name="Pupko T."/>
            <person name="Shuman H.A."/>
            <person name="Segal G."/>
        </authorList>
    </citation>
    <scope>NUCLEOTIDE SEQUENCE [LARGE SCALE GENOMIC DNA]</scope>
    <source>
        <strain evidence="2 3">ATCC 51914</strain>
    </source>
</reference>
<comment type="caution">
    <text evidence="2">The sequence shown here is derived from an EMBL/GenBank/DDBJ whole genome shotgun (WGS) entry which is preliminary data.</text>
</comment>
<dbReference type="OrthoDB" id="5296580at2"/>
<keyword evidence="3" id="KW-1185">Reference proteome</keyword>
<accession>A0A0W1ANK3</accession>
<evidence type="ECO:0000256" key="1">
    <source>
        <dbReference type="SAM" id="MobiDB-lite"/>
    </source>
</evidence>
<dbReference type="InterPro" id="IPR007446">
    <property type="entry name" value="PilP"/>
</dbReference>
<evidence type="ECO:0000313" key="3">
    <source>
        <dbReference type="Proteomes" id="UP000054729"/>
    </source>
</evidence>
<feature type="compositionally biased region" description="Basic and acidic residues" evidence="1">
    <location>
        <begin position="59"/>
        <end position="87"/>
    </location>
</feature>
<proteinExistence type="predicted"/>
<dbReference type="EMBL" id="LNZB01000006">
    <property type="protein sequence ID" value="KTD82923.1"/>
    <property type="molecule type" value="Genomic_DNA"/>
</dbReference>